<feature type="compositionally biased region" description="Basic and acidic residues" evidence="2">
    <location>
        <begin position="10"/>
        <end position="25"/>
    </location>
</feature>
<evidence type="ECO:0000256" key="2">
    <source>
        <dbReference type="SAM" id="MobiDB-lite"/>
    </source>
</evidence>
<keyword evidence="4" id="KW-1185">Reference proteome</keyword>
<reference evidence="3 4" key="1">
    <citation type="submission" date="2024-08" db="EMBL/GenBank/DDBJ databases">
        <authorList>
            <person name="Cucini C."/>
            <person name="Frati F."/>
        </authorList>
    </citation>
    <scope>NUCLEOTIDE SEQUENCE [LARGE SCALE GENOMIC DNA]</scope>
</reference>
<feature type="coiled-coil region" evidence="1">
    <location>
        <begin position="272"/>
        <end position="312"/>
    </location>
</feature>
<feature type="compositionally biased region" description="Polar residues" evidence="2">
    <location>
        <begin position="51"/>
        <end position="63"/>
    </location>
</feature>
<feature type="compositionally biased region" description="Polar residues" evidence="2">
    <location>
        <begin position="101"/>
        <end position="117"/>
    </location>
</feature>
<feature type="compositionally biased region" description="Basic and acidic residues" evidence="2">
    <location>
        <begin position="157"/>
        <end position="178"/>
    </location>
</feature>
<proteinExistence type="predicted"/>
<sequence length="762" mass="87587">MDEESSSAIPKREDSFPEKPLESGDKNGSTNGTGNTSKPAKTKPSKFKSIFTKTSRRSLSSEVETNKNDNKSQAPTEKGDTHTQAATASPKANPISKEKPNLTQTSLTLPRTNTPRSGDSAPPIPSPRMEGSKKSTNVSQQNASFPSNPSTSRGRRKEVTISEERDEHHHHLHHDGERVSSSSRGKHCGSGTRIGGQISKVRDQTKTFKRSTIQMKQKNRELLALVEELTHNCEYYRNALKQKENRKEKEVYQVLKENESLNLEICKLGQEIEEWRAKCQKMENKSTALTKAKSLTKENKDMLDDIEVLKSVICRLNKELAFYQDRLRFKYRSAPENIPNYSTSSGTDLDDERDGDGCGGGEKRSARNYSEDSKDWLQFPRKSLLPLFVAYDEVIAEKEEIIRDHELAIDRFKARCMEIIRENQEMHRLVSDNKDRGTISIEEWESLRSNAIIVLDENELLHDQVDNLKRKEEVMFKSFQEKAGTYKQTVTQLDAEVNRLKSTISELEAKCRQLSEDNLAISASMQVRVPRDRHDAMIQEFKQSFEELKSTYQTDRKGLVDKIASVEKERDRLVGEVTDLETENTRLRGDLRECENSLAANTISLQKVKASLIETTSARDATNTVIEDFMKHVQELACEKNKLNEDLQEQKSLNEQMMVLRSKENELVSQLHEKIEAMERLHNDEVRALQTRLKELERELLSQNERHRKEKSQLNELLNEKEKRIESVETSKKQLQTDLETVWRTTTSTMQTSFKNRHQHHH</sequence>
<evidence type="ECO:0000313" key="4">
    <source>
        <dbReference type="Proteomes" id="UP001642540"/>
    </source>
</evidence>
<dbReference type="PANTHER" id="PTHR36170">
    <property type="entry name" value="CENTROSOMAL PROTEIN OF 89 KDA"/>
    <property type="match status" value="1"/>
</dbReference>
<protein>
    <recommendedName>
        <fullName evidence="5">Centrosomal protein of 89 kDa</fullName>
    </recommendedName>
</protein>
<evidence type="ECO:0000256" key="1">
    <source>
        <dbReference type="SAM" id="Coils"/>
    </source>
</evidence>
<comment type="caution">
    <text evidence="3">The sequence shown here is derived from an EMBL/GenBank/DDBJ whole genome shotgun (WGS) entry which is preliminary data.</text>
</comment>
<gene>
    <name evidence="3" type="ORF">ODALV1_LOCUS1329</name>
</gene>
<feature type="coiled-coil region" evidence="1">
    <location>
        <begin position="626"/>
        <end position="738"/>
    </location>
</feature>
<accession>A0ABP1PNF8</accession>
<dbReference type="InterPro" id="IPR033545">
    <property type="entry name" value="CEP89"/>
</dbReference>
<feature type="coiled-coil region" evidence="1">
    <location>
        <begin position="563"/>
        <end position="597"/>
    </location>
</feature>
<evidence type="ECO:0008006" key="5">
    <source>
        <dbReference type="Google" id="ProtNLM"/>
    </source>
</evidence>
<feature type="compositionally biased region" description="Polar residues" evidence="2">
    <location>
        <begin position="26"/>
        <end position="39"/>
    </location>
</feature>
<evidence type="ECO:0000313" key="3">
    <source>
        <dbReference type="EMBL" id="CAL8070601.1"/>
    </source>
</evidence>
<feature type="region of interest" description="Disordered" evidence="2">
    <location>
        <begin position="1"/>
        <end position="195"/>
    </location>
</feature>
<feature type="compositionally biased region" description="Polar residues" evidence="2">
    <location>
        <begin position="134"/>
        <end position="152"/>
    </location>
</feature>
<dbReference type="PANTHER" id="PTHR36170:SF1">
    <property type="entry name" value="CENTROSOMAL PROTEIN OF 89 KDA"/>
    <property type="match status" value="1"/>
</dbReference>
<organism evidence="3 4">
    <name type="scientific">Orchesella dallaii</name>
    <dbReference type="NCBI Taxonomy" id="48710"/>
    <lineage>
        <taxon>Eukaryota</taxon>
        <taxon>Metazoa</taxon>
        <taxon>Ecdysozoa</taxon>
        <taxon>Arthropoda</taxon>
        <taxon>Hexapoda</taxon>
        <taxon>Collembola</taxon>
        <taxon>Entomobryomorpha</taxon>
        <taxon>Entomobryoidea</taxon>
        <taxon>Orchesellidae</taxon>
        <taxon>Orchesellinae</taxon>
        <taxon>Orchesella</taxon>
    </lineage>
</organism>
<feature type="coiled-coil region" evidence="1">
    <location>
        <begin position="490"/>
        <end position="517"/>
    </location>
</feature>
<dbReference type="Proteomes" id="UP001642540">
    <property type="component" value="Unassembled WGS sequence"/>
</dbReference>
<name>A0ABP1PNF8_9HEXA</name>
<dbReference type="EMBL" id="CAXLJM020000004">
    <property type="protein sequence ID" value="CAL8070601.1"/>
    <property type="molecule type" value="Genomic_DNA"/>
</dbReference>
<feature type="region of interest" description="Disordered" evidence="2">
    <location>
        <begin position="340"/>
        <end position="369"/>
    </location>
</feature>
<keyword evidence="1" id="KW-0175">Coiled coil</keyword>